<dbReference type="Gene3D" id="1.10.287.1240">
    <property type="match status" value="1"/>
</dbReference>
<organism evidence="18 19">
    <name type="scientific">Candidatus Electronema aureum</name>
    <dbReference type="NCBI Taxonomy" id="2005002"/>
    <lineage>
        <taxon>Bacteria</taxon>
        <taxon>Pseudomonadati</taxon>
        <taxon>Thermodesulfobacteriota</taxon>
        <taxon>Desulfobulbia</taxon>
        <taxon>Desulfobulbales</taxon>
        <taxon>Desulfobulbaceae</taxon>
        <taxon>Candidatus Electronema</taxon>
    </lineage>
</organism>
<comment type="subunit">
    <text evidence="13">Monomer. Interacts with ssb (via C-terminus); this interaction stimulates the exonuclease activity by recruiting the enzyme to its substrate.</text>
</comment>
<dbReference type="InterPro" id="IPR034747">
    <property type="entry name" value="EXOI_SH3"/>
</dbReference>
<keyword evidence="8" id="KW-0269">Exonuclease</keyword>
<keyword evidence="11" id="KW-0234">DNA repair</keyword>
<dbReference type="InterPro" id="IPR013520">
    <property type="entry name" value="Ribonucl_H"/>
</dbReference>
<evidence type="ECO:0000256" key="3">
    <source>
        <dbReference type="ARBA" id="ARBA00019900"/>
    </source>
</evidence>
<dbReference type="GO" id="GO:0006281">
    <property type="term" value="P:DNA repair"/>
    <property type="evidence" value="ECO:0007669"/>
    <property type="project" value="UniProtKB-KW"/>
</dbReference>
<dbReference type="NCBIfam" id="NF008746">
    <property type="entry name" value="PRK11779.1"/>
    <property type="match status" value="1"/>
</dbReference>
<evidence type="ECO:0000256" key="2">
    <source>
        <dbReference type="ARBA" id="ARBA00012108"/>
    </source>
</evidence>
<dbReference type="PROSITE" id="PS51785">
    <property type="entry name" value="EXOI_C"/>
    <property type="match status" value="1"/>
</dbReference>
<evidence type="ECO:0000256" key="12">
    <source>
        <dbReference type="ARBA" id="ARBA00031220"/>
    </source>
</evidence>
<dbReference type="InterPro" id="IPR013620">
    <property type="entry name" value="Exonuc_1_SH3"/>
</dbReference>
<dbReference type="SUPFAM" id="SSF53098">
    <property type="entry name" value="Ribonuclease H-like"/>
    <property type="match status" value="1"/>
</dbReference>
<dbReference type="Gene3D" id="3.30.1520.20">
    <property type="entry name" value="Exonuclease ExoI, domain 2"/>
    <property type="match status" value="1"/>
</dbReference>
<evidence type="ECO:0000256" key="10">
    <source>
        <dbReference type="ARBA" id="ARBA00023125"/>
    </source>
</evidence>
<dbReference type="AlphaFoldDB" id="A0A521G2H8"/>
<evidence type="ECO:0000259" key="17">
    <source>
        <dbReference type="PROSITE" id="PS51785"/>
    </source>
</evidence>
<keyword evidence="7 18" id="KW-0378">Hydrolase</keyword>
<keyword evidence="4" id="KW-0540">Nuclease</keyword>
<dbReference type="Gene3D" id="1.20.1280.70">
    <property type="entry name" value="Exonuclease ExoI, domain 3"/>
    <property type="match status" value="1"/>
</dbReference>
<comment type="cofactor">
    <cofactor evidence="15">
        <name>Mg(2+)</name>
        <dbReference type="ChEBI" id="CHEBI:18420"/>
    </cofactor>
    <text evidence="15">Binds 2 Mg(2+) ions per monomer.</text>
</comment>
<dbReference type="FunFam" id="3.30.420.10:FF:000033">
    <property type="entry name" value="Exodeoxyribonuclease I"/>
    <property type="match status" value="1"/>
</dbReference>
<dbReference type="InterPro" id="IPR058561">
    <property type="entry name" value="Exonuc_1_C"/>
</dbReference>
<evidence type="ECO:0000256" key="5">
    <source>
        <dbReference type="ARBA" id="ARBA00022723"/>
    </source>
</evidence>
<dbReference type="Pfam" id="PF00929">
    <property type="entry name" value="RNase_T"/>
    <property type="match status" value="1"/>
</dbReference>
<keyword evidence="5 15" id="KW-0479">Metal-binding</keyword>
<evidence type="ECO:0000256" key="11">
    <source>
        <dbReference type="ARBA" id="ARBA00023204"/>
    </source>
</evidence>
<evidence type="ECO:0000256" key="9">
    <source>
        <dbReference type="ARBA" id="ARBA00022842"/>
    </source>
</evidence>
<gene>
    <name evidence="18" type="ORF">CDV28_10921</name>
</gene>
<name>A0A521G2H8_9BACT</name>
<evidence type="ECO:0000256" key="14">
    <source>
        <dbReference type="PIRSR" id="PIRSR000977-1"/>
    </source>
</evidence>
<feature type="binding site" evidence="14">
    <location>
        <position position="160"/>
    </location>
    <ligand>
        <name>substrate</name>
    </ligand>
</feature>
<evidence type="ECO:0000256" key="6">
    <source>
        <dbReference type="ARBA" id="ARBA00022763"/>
    </source>
</evidence>
<comment type="catalytic activity">
    <reaction evidence="1">
        <text>Exonucleolytic cleavage in the 3'- to 5'-direction to yield nucleoside 5'-phosphates.</text>
        <dbReference type="EC" id="3.1.11.1"/>
    </reaction>
</comment>
<dbReference type="InterPro" id="IPR012337">
    <property type="entry name" value="RNaseH-like_sf"/>
</dbReference>
<dbReference type="GO" id="GO:0008310">
    <property type="term" value="F:single-stranded DNA 3'-5' DNA exonuclease activity"/>
    <property type="evidence" value="ECO:0007669"/>
    <property type="project" value="UniProtKB-EC"/>
</dbReference>
<evidence type="ECO:0000313" key="19">
    <source>
        <dbReference type="Proteomes" id="UP000316238"/>
    </source>
</evidence>
<feature type="binding site" evidence="15">
    <location>
        <position position="180"/>
    </location>
    <ligand>
        <name>Mg(2+)</name>
        <dbReference type="ChEBI" id="CHEBI:18420"/>
        <label>2</label>
    </ligand>
</feature>
<evidence type="ECO:0000256" key="8">
    <source>
        <dbReference type="ARBA" id="ARBA00022839"/>
    </source>
</evidence>
<comment type="caution">
    <text evidence="18">The sequence shown here is derived from an EMBL/GenBank/DDBJ whole genome shotgun (WGS) entry which is preliminary data.</text>
</comment>
<dbReference type="InterPro" id="IPR036397">
    <property type="entry name" value="RNaseH_sf"/>
</dbReference>
<dbReference type="GO" id="GO:0003677">
    <property type="term" value="F:DNA binding"/>
    <property type="evidence" value="ECO:0007669"/>
    <property type="project" value="UniProtKB-KW"/>
</dbReference>
<dbReference type="EMBL" id="NQJD01000009">
    <property type="protein sequence ID" value="TAA75208.1"/>
    <property type="molecule type" value="Genomic_DNA"/>
</dbReference>
<evidence type="ECO:0000256" key="13">
    <source>
        <dbReference type="ARBA" id="ARBA00046792"/>
    </source>
</evidence>
<protein>
    <recommendedName>
        <fullName evidence="3">Exodeoxyribonuclease I</fullName>
        <ecNumber evidence="2">3.1.11.1</ecNumber>
    </recommendedName>
    <alternativeName>
        <fullName evidence="12">DNA deoxyribophosphodiesterase</fullName>
    </alternativeName>
</protein>
<dbReference type="CDD" id="cd06138">
    <property type="entry name" value="ExoI_N"/>
    <property type="match status" value="1"/>
</dbReference>
<feature type="domain" description="ExoI C-terminal" evidence="17">
    <location>
        <begin position="353"/>
        <end position="471"/>
    </location>
</feature>
<dbReference type="PIRSF" id="PIRSF000977">
    <property type="entry name" value="Exodeoxyribonuclease_I"/>
    <property type="match status" value="1"/>
</dbReference>
<evidence type="ECO:0000256" key="4">
    <source>
        <dbReference type="ARBA" id="ARBA00022722"/>
    </source>
</evidence>
<evidence type="ECO:0000313" key="18">
    <source>
        <dbReference type="EMBL" id="TAA75208.1"/>
    </source>
</evidence>
<dbReference type="Gene3D" id="3.30.420.10">
    <property type="entry name" value="Ribonuclease H-like superfamily/Ribonuclease H"/>
    <property type="match status" value="1"/>
</dbReference>
<sequence length="471" mass="53992">MAEITLLWHDYETWGIDPRQGRPAQFAAVRTNCALEEVGAPLTLWCRLSGDVLPDPNAVMLTGISPQEAAAKGTNEAAFFSRINAELSLPETCRVGYNSLRFDDEVTRFGFYRNFIDPYAREWQNGCCRWDIIDLMRTAHALRPEGISWPKQNDGSTSFRLDLLTAANGITHDAHEALSDVRATLALARLIRQLQPRLYDYCFNLRQKNEATKLLNLSKREIILHVSGMYPAAKGCIAPVMPLLQHPRNKSEIIVYDLRQSPQMLLSMTPKEMEENLYARSEEMPEGFERLALKGVHINKSPVLAPISTLVPEMAAKWQIDWQQAEQHRQQLLADTTLMQRLTALYQQRSDTPPPDADTALYEDLISDSDRRLCNELLTKKPAQLAAWEPSFADERLRTLYFRYRARNWPESLNAKEQEQWRHFCEARLLEGQFGNELTVASYRQILEELVSSGAAEQQPELFKQLVEWVQ</sequence>
<dbReference type="InterPro" id="IPR023607">
    <property type="entry name" value="Exodeoxyribonuclease_I"/>
</dbReference>
<dbReference type="Pfam" id="PF26016">
    <property type="entry name" value="ExoI_C"/>
    <property type="match status" value="1"/>
</dbReference>
<feature type="binding site" evidence="14">
    <location>
        <position position="12"/>
    </location>
    <ligand>
        <name>substrate</name>
    </ligand>
</feature>
<feature type="binding site" evidence="15">
    <location>
        <position position="10"/>
    </location>
    <ligand>
        <name>Mg(2+)</name>
        <dbReference type="ChEBI" id="CHEBI:18420"/>
        <label>1</label>
    </ligand>
</feature>
<evidence type="ECO:0000256" key="1">
    <source>
        <dbReference type="ARBA" id="ARBA00000563"/>
    </source>
</evidence>
<dbReference type="Proteomes" id="UP000316238">
    <property type="component" value="Unassembled WGS sequence"/>
</dbReference>
<accession>A0A521G2H8</accession>
<keyword evidence="19" id="KW-1185">Reference proteome</keyword>
<feature type="domain" description="ExoI SH3-like" evidence="16">
    <location>
        <begin position="196"/>
        <end position="350"/>
    </location>
</feature>
<reference evidence="18" key="1">
    <citation type="submission" date="2017-07" db="EMBL/GenBank/DDBJ databases">
        <title>The cable genome - Insights into the physiology and evolution of filamentous bacteria capable of sulfide oxidation via long distance electron transfer.</title>
        <authorList>
            <person name="Thorup C."/>
            <person name="Bjerg J.T."/>
            <person name="Schreiber L."/>
            <person name="Nielsen L.P."/>
            <person name="Kjeldsen K.U."/>
            <person name="Boesen T."/>
            <person name="Boggild A."/>
            <person name="Meysman F."/>
            <person name="Geelhoed J."/>
            <person name="Schramm A."/>
        </authorList>
    </citation>
    <scope>NUCLEOTIDE SEQUENCE [LARGE SCALE GENOMIC DNA]</scope>
    <source>
        <strain evidence="18">GS</strain>
    </source>
</reference>
<keyword evidence="9 15" id="KW-0460">Magnesium</keyword>
<feature type="binding site" evidence="15">
    <location>
        <position position="12"/>
    </location>
    <ligand>
        <name>Mg(2+)</name>
        <dbReference type="ChEBI" id="CHEBI:18420"/>
        <label>2</label>
    </ligand>
</feature>
<dbReference type="GO" id="GO:0046872">
    <property type="term" value="F:metal ion binding"/>
    <property type="evidence" value="ECO:0007669"/>
    <property type="project" value="UniProtKB-KW"/>
</dbReference>
<keyword evidence="10" id="KW-0238">DNA-binding</keyword>
<evidence type="ECO:0000256" key="15">
    <source>
        <dbReference type="PIRSR" id="PIRSR000977-2"/>
    </source>
</evidence>
<evidence type="ECO:0000259" key="16">
    <source>
        <dbReference type="PROSITE" id="PS51784"/>
    </source>
</evidence>
<dbReference type="PROSITE" id="PS51784">
    <property type="entry name" value="EXOI_SH3"/>
    <property type="match status" value="1"/>
</dbReference>
<keyword evidence="6" id="KW-0227">DNA damage</keyword>
<dbReference type="Pfam" id="PF08411">
    <property type="entry name" value="ExoI_SH3"/>
    <property type="match status" value="1"/>
</dbReference>
<dbReference type="InterPro" id="IPR038649">
    <property type="entry name" value="EXOI_SH3_sf"/>
</dbReference>
<dbReference type="EC" id="3.1.11.1" evidence="2"/>
<proteinExistence type="predicted"/>
<evidence type="ECO:0000256" key="7">
    <source>
        <dbReference type="ARBA" id="ARBA00022801"/>
    </source>
</evidence>